<sequence>MERRAIAEIPDLHRRAANWYEGKGDLMACINHLLLAGASNEAADKVEACAMALIGQSHVLQLSDWLRKIPYEITAHRPRLLLVHVWLWFHMNKPVEAAKMLRAARRAITALRDTVSPAQYALWQAEMRTLAAGVTSAADRSTRARRIAERWAPQLPEDQPFLHGTLMNIRSYCDYSLGDLEAAKQASATARRSHVRAQSVFGIVYADLLYGLAEKAAGNLRQAAQLFARAQDIAEEALGEGSYAAALVGIFQCELHYEWDDLDEAARLLSRHREIVEDSALVVHEVVGKLMYTRLEAAAGRIDSALGQLDRVEHRQASATRRTRLSFAVLHERVKLLLQRGDTVGARLALTAVGIDPDVFTGSSSSGFCIPTSDFDTLAVTRLLIAEKQYARATAVLCNLNARLDRQGRGRRLMQGRLLLAFCRQQDHDQQGAADAIAASLPAMAQQNVIRSVVDEGALAANLLALLNQGPARQRIAAAAGSDHEMVEQYLAKLAALLVPASINVDASQRSGLSSRELEVLRLLSDGLSNRDLSRKLSISHDTVKWHLKNIFGKLGVDNRAQAILTAQRLRLVDIRRL</sequence>
<evidence type="ECO:0000259" key="4">
    <source>
        <dbReference type="PROSITE" id="PS50043"/>
    </source>
</evidence>
<keyword evidence="2" id="KW-0238">DNA-binding</keyword>
<dbReference type="PANTHER" id="PTHR44688:SF16">
    <property type="entry name" value="DNA-BINDING TRANSCRIPTIONAL ACTIVATOR DEVR_DOSR"/>
    <property type="match status" value="1"/>
</dbReference>
<evidence type="ECO:0000313" key="5">
    <source>
        <dbReference type="EMBL" id="MDY0885538.1"/>
    </source>
</evidence>
<name>A0ABU5EGJ1_9PROT</name>
<dbReference type="SMART" id="SM00421">
    <property type="entry name" value="HTH_LUXR"/>
    <property type="match status" value="1"/>
</dbReference>
<proteinExistence type="predicted"/>
<keyword evidence="1" id="KW-0805">Transcription regulation</keyword>
<dbReference type="Proteomes" id="UP001279642">
    <property type="component" value="Unassembled WGS sequence"/>
</dbReference>
<feature type="domain" description="HTH luxR-type" evidence="4">
    <location>
        <begin position="506"/>
        <end position="571"/>
    </location>
</feature>
<comment type="caution">
    <text evidence="5">The sequence shown here is derived from an EMBL/GenBank/DDBJ whole genome shotgun (WGS) entry which is preliminary data.</text>
</comment>
<keyword evidence="6" id="KW-1185">Reference proteome</keyword>
<organism evidence="5 6">
    <name type="scientific">Dongia soli</name>
    <dbReference type="NCBI Taxonomy" id="600628"/>
    <lineage>
        <taxon>Bacteria</taxon>
        <taxon>Pseudomonadati</taxon>
        <taxon>Pseudomonadota</taxon>
        <taxon>Alphaproteobacteria</taxon>
        <taxon>Rhodospirillales</taxon>
        <taxon>Dongiaceae</taxon>
        <taxon>Dongia</taxon>
    </lineage>
</organism>
<keyword evidence="3" id="KW-0804">Transcription</keyword>
<dbReference type="InterPro" id="IPR016032">
    <property type="entry name" value="Sig_transdc_resp-reg_C-effctor"/>
</dbReference>
<dbReference type="Gene3D" id="1.10.10.10">
    <property type="entry name" value="Winged helix-like DNA-binding domain superfamily/Winged helix DNA-binding domain"/>
    <property type="match status" value="1"/>
</dbReference>
<dbReference type="InterPro" id="IPR041617">
    <property type="entry name" value="TPR_MalT"/>
</dbReference>
<dbReference type="InterPro" id="IPR011990">
    <property type="entry name" value="TPR-like_helical_dom_sf"/>
</dbReference>
<accession>A0ABU5EGJ1</accession>
<dbReference type="EMBL" id="JAXCLW010000011">
    <property type="protein sequence ID" value="MDY0885538.1"/>
    <property type="molecule type" value="Genomic_DNA"/>
</dbReference>
<dbReference type="Gene3D" id="1.25.40.10">
    <property type="entry name" value="Tetratricopeptide repeat domain"/>
    <property type="match status" value="1"/>
</dbReference>
<dbReference type="InterPro" id="IPR036388">
    <property type="entry name" value="WH-like_DNA-bd_sf"/>
</dbReference>
<evidence type="ECO:0000313" key="6">
    <source>
        <dbReference type="Proteomes" id="UP001279642"/>
    </source>
</evidence>
<dbReference type="SUPFAM" id="SSF46894">
    <property type="entry name" value="C-terminal effector domain of the bipartite response regulators"/>
    <property type="match status" value="1"/>
</dbReference>
<reference evidence="5 6" key="1">
    <citation type="journal article" date="2016" name="Antonie Van Leeuwenhoek">
        <title>Dongia soli sp. nov., isolated from soil from Dokdo, Korea.</title>
        <authorList>
            <person name="Kim D.U."/>
            <person name="Lee H."/>
            <person name="Kim H."/>
            <person name="Kim S.G."/>
            <person name="Ka J.O."/>
        </authorList>
    </citation>
    <scope>NUCLEOTIDE SEQUENCE [LARGE SCALE GENOMIC DNA]</scope>
    <source>
        <strain evidence="5 6">D78</strain>
    </source>
</reference>
<protein>
    <submittedName>
        <fullName evidence="5">LuxR C-terminal-related transcriptional regulator</fullName>
    </submittedName>
</protein>
<evidence type="ECO:0000256" key="1">
    <source>
        <dbReference type="ARBA" id="ARBA00023015"/>
    </source>
</evidence>
<dbReference type="InterPro" id="IPR000792">
    <property type="entry name" value="Tscrpt_reg_LuxR_C"/>
</dbReference>
<dbReference type="CDD" id="cd06170">
    <property type="entry name" value="LuxR_C_like"/>
    <property type="match status" value="1"/>
</dbReference>
<gene>
    <name evidence="5" type="ORF">SMD27_22050</name>
</gene>
<dbReference type="PANTHER" id="PTHR44688">
    <property type="entry name" value="DNA-BINDING TRANSCRIPTIONAL ACTIVATOR DEVR_DOSR"/>
    <property type="match status" value="1"/>
</dbReference>
<dbReference type="Pfam" id="PF00196">
    <property type="entry name" value="GerE"/>
    <property type="match status" value="1"/>
</dbReference>
<evidence type="ECO:0000256" key="3">
    <source>
        <dbReference type="ARBA" id="ARBA00023163"/>
    </source>
</evidence>
<dbReference type="PRINTS" id="PR00038">
    <property type="entry name" value="HTHLUXR"/>
</dbReference>
<dbReference type="PROSITE" id="PS50043">
    <property type="entry name" value="HTH_LUXR_2"/>
    <property type="match status" value="1"/>
</dbReference>
<evidence type="ECO:0000256" key="2">
    <source>
        <dbReference type="ARBA" id="ARBA00023125"/>
    </source>
</evidence>
<dbReference type="RefSeq" id="WP_320510613.1">
    <property type="nucleotide sequence ID" value="NZ_JAXCLW010000011.1"/>
</dbReference>
<dbReference type="Pfam" id="PF17874">
    <property type="entry name" value="TPR_MalT"/>
    <property type="match status" value="1"/>
</dbReference>